<dbReference type="AlphaFoldDB" id="A0A8J9VYB0"/>
<feature type="compositionally biased region" description="Polar residues" evidence="1">
    <location>
        <begin position="1"/>
        <end position="18"/>
    </location>
</feature>
<protein>
    <recommendedName>
        <fullName evidence="2">Endonuclease/exonuclease/phosphatase domain-containing protein</fullName>
    </recommendedName>
</protein>
<dbReference type="SUPFAM" id="SSF56219">
    <property type="entry name" value="DNase I-like"/>
    <property type="match status" value="1"/>
</dbReference>
<reference evidence="3" key="1">
    <citation type="submission" date="2021-12" db="EMBL/GenBank/DDBJ databases">
        <authorList>
            <person name="Martin H S."/>
        </authorList>
    </citation>
    <scope>NUCLEOTIDE SEQUENCE</scope>
</reference>
<dbReference type="EMBL" id="OV170228">
    <property type="protein sequence ID" value="CAH0730450.1"/>
    <property type="molecule type" value="Genomic_DNA"/>
</dbReference>
<evidence type="ECO:0000313" key="3">
    <source>
        <dbReference type="EMBL" id="CAH0730450.1"/>
    </source>
</evidence>
<evidence type="ECO:0000313" key="4">
    <source>
        <dbReference type="Proteomes" id="UP000838878"/>
    </source>
</evidence>
<dbReference type="Pfam" id="PF14529">
    <property type="entry name" value="Exo_endo_phos_2"/>
    <property type="match status" value="1"/>
</dbReference>
<dbReference type="Gene3D" id="3.60.10.10">
    <property type="entry name" value="Endonuclease/exonuclease/phosphatase"/>
    <property type="match status" value="1"/>
</dbReference>
<proteinExistence type="predicted"/>
<evidence type="ECO:0000259" key="2">
    <source>
        <dbReference type="Pfam" id="PF14529"/>
    </source>
</evidence>
<organism evidence="3 4">
    <name type="scientific">Brenthis ino</name>
    <name type="common">lesser marbled fritillary</name>
    <dbReference type="NCBI Taxonomy" id="405034"/>
    <lineage>
        <taxon>Eukaryota</taxon>
        <taxon>Metazoa</taxon>
        <taxon>Ecdysozoa</taxon>
        <taxon>Arthropoda</taxon>
        <taxon>Hexapoda</taxon>
        <taxon>Insecta</taxon>
        <taxon>Pterygota</taxon>
        <taxon>Neoptera</taxon>
        <taxon>Endopterygota</taxon>
        <taxon>Lepidoptera</taxon>
        <taxon>Glossata</taxon>
        <taxon>Ditrysia</taxon>
        <taxon>Papilionoidea</taxon>
        <taxon>Nymphalidae</taxon>
        <taxon>Heliconiinae</taxon>
        <taxon>Argynnini</taxon>
        <taxon>Brenthis</taxon>
    </lineage>
</organism>
<accession>A0A8J9VYB0</accession>
<dbReference type="Proteomes" id="UP000838878">
    <property type="component" value="Chromosome 8"/>
</dbReference>
<dbReference type="InterPro" id="IPR005135">
    <property type="entry name" value="Endo/exonuclease/phosphatase"/>
</dbReference>
<feature type="region of interest" description="Disordered" evidence="1">
    <location>
        <begin position="1"/>
        <end position="32"/>
    </location>
</feature>
<dbReference type="OrthoDB" id="411871at2759"/>
<sequence>MSRSTLRSYSAASVCNSGTPPKTAKTPPTAAHTALRRGTFHTTAQPRTNHPNALIALDTKPGSLIANMTLHTDPPLTRVLSPHSIALVSEPYIGARKEVKLPYGYPLNIIQFPSNSSPVRACIIAKPHIKLFGITEFSSSDLCVVRTQIGHTQLHIASIYIPPRHDHLDTLSLIENFLQHNMNTQCILGGDLNGWNPLWGSNRRNARGVRIEELADAYGLYALVFDF</sequence>
<feature type="domain" description="Endonuclease/exonuclease/phosphatase" evidence="2">
    <location>
        <begin position="154"/>
        <end position="221"/>
    </location>
</feature>
<name>A0A8J9VYB0_9NEOP</name>
<dbReference type="GO" id="GO:0003824">
    <property type="term" value="F:catalytic activity"/>
    <property type="evidence" value="ECO:0007669"/>
    <property type="project" value="InterPro"/>
</dbReference>
<dbReference type="InterPro" id="IPR036691">
    <property type="entry name" value="Endo/exonu/phosph_ase_sf"/>
</dbReference>
<evidence type="ECO:0000256" key="1">
    <source>
        <dbReference type="SAM" id="MobiDB-lite"/>
    </source>
</evidence>
<feature type="compositionally biased region" description="Low complexity" evidence="1">
    <location>
        <begin position="19"/>
        <end position="32"/>
    </location>
</feature>
<gene>
    <name evidence="3" type="ORF">BINO364_LOCUS15431</name>
</gene>
<keyword evidence="4" id="KW-1185">Reference proteome</keyword>
<feature type="non-terminal residue" evidence="3">
    <location>
        <position position="227"/>
    </location>
</feature>